<dbReference type="PANTHER" id="PTHR11709:SF511">
    <property type="entry name" value="LACCASE"/>
    <property type="match status" value="1"/>
</dbReference>
<gene>
    <name evidence="5" type="ORF">CCR75_002539</name>
</gene>
<dbReference type="InterPro" id="IPR008972">
    <property type="entry name" value="Cupredoxin"/>
</dbReference>
<evidence type="ECO:0000259" key="4">
    <source>
        <dbReference type="Pfam" id="PF07731"/>
    </source>
</evidence>
<dbReference type="InterPro" id="IPR033138">
    <property type="entry name" value="Cu_oxidase_CS"/>
</dbReference>
<feature type="domain" description="Plastocyanin-like" evidence="4">
    <location>
        <begin position="260"/>
        <end position="379"/>
    </location>
</feature>
<dbReference type="Pfam" id="PF07731">
    <property type="entry name" value="Cu-oxidase_2"/>
    <property type="match status" value="1"/>
</dbReference>
<organism evidence="5 6">
    <name type="scientific">Bremia lactucae</name>
    <name type="common">Lettuce downy mildew</name>
    <dbReference type="NCBI Taxonomy" id="4779"/>
    <lineage>
        <taxon>Eukaryota</taxon>
        <taxon>Sar</taxon>
        <taxon>Stramenopiles</taxon>
        <taxon>Oomycota</taxon>
        <taxon>Peronosporomycetes</taxon>
        <taxon>Peronosporales</taxon>
        <taxon>Peronosporaceae</taxon>
        <taxon>Bremia</taxon>
    </lineage>
</organism>
<evidence type="ECO:0000259" key="3">
    <source>
        <dbReference type="Pfam" id="PF00394"/>
    </source>
</evidence>
<dbReference type="Proteomes" id="UP000294530">
    <property type="component" value="Unassembled WGS sequence"/>
</dbReference>
<dbReference type="CDD" id="cd04207">
    <property type="entry name" value="CuRO_3_LCC_like"/>
    <property type="match status" value="1"/>
</dbReference>
<dbReference type="EMBL" id="SHOA02000002">
    <property type="protein sequence ID" value="TDH69644.1"/>
    <property type="molecule type" value="Genomic_DNA"/>
</dbReference>
<dbReference type="SUPFAM" id="SSF49503">
    <property type="entry name" value="Cupredoxins"/>
    <property type="match status" value="2"/>
</dbReference>
<keyword evidence="2" id="KW-0560">Oxidoreductase</keyword>
<sequence>MKQNAFGLRGPLILYAPESRKQDWEIDNNEKSSFNLQICTIDLPGRHVCGITCSLTIAVDTIAAPLLAITLPIVQMINRSRLFSFKLVPTYRLRLINVAVLAPVIFSIDDHGFPSELINSLTLNAGHRYDIVIETENPSGQEAIGPYWMRAVGLYGLPWTRGTAATAGKGFTYEGLAIVSYKTDYGVEPTSEMQQELTTIDEVEFTPLSRVVLSQMASDCAILLFKMEDGLGYFSIDGDDFHTFQHPSEAPLFSIANGLTNEELHKIEYGEHIEVVLVSIKDEQHPFHMHSHAPLVVGSGVVSLKQIRDNQLPPLQLEDSMTRDVYTVPPCTPDGPDGCLDAGYLVLRFTADSPGVWIFHCHIDWHLKAGLSMILVEAKRNYKSRGLNPF</sequence>
<dbReference type="InterPro" id="IPR011706">
    <property type="entry name" value="Cu-oxidase_C"/>
</dbReference>
<accession>A0A976IFD6</accession>
<proteinExistence type="predicted"/>
<reference evidence="5 6" key="1">
    <citation type="journal article" date="2021" name="Genome Biol.">
        <title>AFLAP: assembly-free linkage analysis pipeline using k-mers from genome sequencing data.</title>
        <authorList>
            <person name="Fletcher K."/>
            <person name="Zhang L."/>
            <person name="Gil J."/>
            <person name="Han R."/>
            <person name="Cavanaugh K."/>
            <person name="Michelmore R."/>
        </authorList>
    </citation>
    <scope>NUCLEOTIDE SEQUENCE [LARGE SCALE GENOMIC DNA]</scope>
    <source>
        <strain evidence="5 6">SF5</strain>
    </source>
</reference>
<evidence type="ECO:0008006" key="7">
    <source>
        <dbReference type="Google" id="ProtNLM"/>
    </source>
</evidence>
<dbReference type="AlphaFoldDB" id="A0A976IFD6"/>
<dbReference type="PROSITE" id="PS00080">
    <property type="entry name" value="MULTICOPPER_OXIDASE2"/>
    <property type="match status" value="1"/>
</dbReference>
<dbReference type="GO" id="GO:0016491">
    <property type="term" value="F:oxidoreductase activity"/>
    <property type="evidence" value="ECO:0007669"/>
    <property type="project" value="UniProtKB-KW"/>
</dbReference>
<dbReference type="KEGG" id="blac:94346307"/>
<dbReference type="Gene3D" id="2.60.40.420">
    <property type="entry name" value="Cupredoxins - blue copper proteins"/>
    <property type="match status" value="2"/>
</dbReference>
<dbReference type="Pfam" id="PF00394">
    <property type="entry name" value="Cu-oxidase"/>
    <property type="match status" value="1"/>
</dbReference>
<dbReference type="InterPro" id="IPR045087">
    <property type="entry name" value="Cu-oxidase_fam"/>
</dbReference>
<dbReference type="InterPro" id="IPR002355">
    <property type="entry name" value="Cu_oxidase_Cu_BS"/>
</dbReference>
<evidence type="ECO:0000313" key="5">
    <source>
        <dbReference type="EMBL" id="TDH69644.1"/>
    </source>
</evidence>
<dbReference type="InterPro" id="IPR001117">
    <property type="entry name" value="Cu-oxidase_2nd"/>
</dbReference>
<protein>
    <recommendedName>
        <fullName evidence="7">Plastocyanin-like domain-containing protein</fullName>
    </recommendedName>
</protein>
<name>A0A976IFD6_BRELC</name>
<dbReference type="OrthoDB" id="2121828at2759"/>
<feature type="domain" description="Plastocyanin-like" evidence="3">
    <location>
        <begin position="90"/>
        <end position="152"/>
    </location>
</feature>
<evidence type="ECO:0000313" key="6">
    <source>
        <dbReference type="Proteomes" id="UP000294530"/>
    </source>
</evidence>
<evidence type="ECO:0000256" key="1">
    <source>
        <dbReference type="ARBA" id="ARBA00022723"/>
    </source>
</evidence>
<evidence type="ECO:0000256" key="2">
    <source>
        <dbReference type="ARBA" id="ARBA00023002"/>
    </source>
</evidence>
<keyword evidence="6" id="KW-1185">Reference proteome</keyword>
<dbReference type="PANTHER" id="PTHR11709">
    <property type="entry name" value="MULTI-COPPER OXIDASE"/>
    <property type="match status" value="1"/>
</dbReference>
<dbReference type="PROSITE" id="PS00079">
    <property type="entry name" value="MULTICOPPER_OXIDASE1"/>
    <property type="match status" value="1"/>
</dbReference>
<comment type="caution">
    <text evidence="5">The sequence shown here is derived from an EMBL/GenBank/DDBJ whole genome shotgun (WGS) entry which is preliminary data.</text>
</comment>
<dbReference type="GeneID" id="94346307"/>
<dbReference type="RefSeq" id="XP_067819143.1">
    <property type="nucleotide sequence ID" value="XM_067960636.1"/>
</dbReference>
<dbReference type="GO" id="GO:0005507">
    <property type="term" value="F:copper ion binding"/>
    <property type="evidence" value="ECO:0007669"/>
    <property type="project" value="InterPro"/>
</dbReference>
<keyword evidence="1" id="KW-0479">Metal-binding</keyword>